<dbReference type="InterPro" id="IPR006059">
    <property type="entry name" value="SBP"/>
</dbReference>
<keyword evidence="3" id="KW-1185">Reference proteome</keyword>
<organism evidence="2 3">
    <name type="scientific">Hungatella hominis</name>
    <dbReference type="NCBI Taxonomy" id="2763050"/>
    <lineage>
        <taxon>Bacteria</taxon>
        <taxon>Bacillati</taxon>
        <taxon>Bacillota</taxon>
        <taxon>Clostridia</taxon>
        <taxon>Lachnospirales</taxon>
        <taxon>Lachnospiraceae</taxon>
        <taxon>Hungatella</taxon>
    </lineage>
</organism>
<dbReference type="PANTHER" id="PTHR43649:SF12">
    <property type="entry name" value="DIACETYLCHITOBIOSE BINDING PROTEIN DASA"/>
    <property type="match status" value="1"/>
</dbReference>
<dbReference type="Pfam" id="PF01547">
    <property type="entry name" value="SBP_bac_1"/>
    <property type="match status" value="1"/>
</dbReference>
<proteinExistence type="predicted"/>
<dbReference type="InterPro" id="IPR050490">
    <property type="entry name" value="Bact_solute-bd_prot1"/>
</dbReference>
<evidence type="ECO:0000256" key="1">
    <source>
        <dbReference type="SAM" id="MobiDB-lite"/>
    </source>
</evidence>
<dbReference type="PANTHER" id="PTHR43649">
    <property type="entry name" value="ARABINOSE-BINDING PROTEIN-RELATED"/>
    <property type="match status" value="1"/>
</dbReference>
<dbReference type="Gene3D" id="3.40.190.10">
    <property type="entry name" value="Periplasmic binding protein-like II"/>
    <property type="match status" value="2"/>
</dbReference>
<feature type="region of interest" description="Disordered" evidence="1">
    <location>
        <begin position="27"/>
        <end position="50"/>
    </location>
</feature>
<sequence>MRKKIMYAALGAVMVWTLGGCQKAPEVKEEQNSTAQPQTEALTEPESVETTDGKKITITWLNHMQEEGKKAWVEFVVQKFEEENPNIKVNVETVGADSYVTVLQTKIASDDAPAVFDLYTNEDVVMYQESGYLYDLVEIENVKNVDEQLLTSGQVDGGQFGIPMETSGYGVFYNKDIFEKYGMSEPGTLSELYQICENLQAEGIQPFAAPMGEQWALALYARTVNDLISVQKDKEWYVKKARLDSSFKGDDDFKKAMEIYFSFKPYWGDDPFGTSWDNAQDMIATGKSAMLIHGSWAVDGILSKNPDCNIGVFPMPVSDNTADAKMIKEPGTMLVCYKSDDPNVLKASAELFNTIFSMESQKKYAEEAKQIPAVAGEYNMLEPLKLIMDYPEDQSFVESGVQKFTNEYEDIFYETISAASMNDTLNADSLCDELDKQFSVLIK</sequence>
<comment type="caution">
    <text evidence="2">The sequence shown here is derived from an EMBL/GenBank/DDBJ whole genome shotgun (WGS) entry which is preliminary data.</text>
</comment>
<evidence type="ECO:0000313" key="2">
    <source>
        <dbReference type="EMBL" id="MBC5709893.1"/>
    </source>
</evidence>
<feature type="compositionally biased region" description="Polar residues" evidence="1">
    <location>
        <begin position="32"/>
        <end position="41"/>
    </location>
</feature>
<dbReference type="SUPFAM" id="SSF53850">
    <property type="entry name" value="Periplasmic binding protein-like II"/>
    <property type="match status" value="1"/>
</dbReference>
<protein>
    <submittedName>
        <fullName evidence="2">Carbohydrate ABC transporter substrate-binding protein</fullName>
    </submittedName>
</protein>
<dbReference type="EMBL" id="JACOPB010000008">
    <property type="protein sequence ID" value="MBC5709893.1"/>
    <property type="molecule type" value="Genomic_DNA"/>
</dbReference>
<name>A0ABR7H9P8_9FIRM</name>
<evidence type="ECO:0000313" key="3">
    <source>
        <dbReference type="Proteomes" id="UP000634672"/>
    </source>
</evidence>
<accession>A0ABR7H9P8</accession>
<dbReference type="PROSITE" id="PS51257">
    <property type="entry name" value="PROKAR_LIPOPROTEIN"/>
    <property type="match status" value="1"/>
</dbReference>
<dbReference type="RefSeq" id="WP_187022858.1">
    <property type="nucleotide sequence ID" value="NZ_JACOPB010000008.1"/>
</dbReference>
<gene>
    <name evidence="2" type="ORF">H8S75_18205</name>
</gene>
<dbReference type="Proteomes" id="UP000634672">
    <property type="component" value="Unassembled WGS sequence"/>
</dbReference>
<reference evidence="2 3" key="1">
    <citation type="submission" date="2020-08" db="EMBL/GenBank/DDBJ databases">
        <title>Genome public.</title>
        <authorList>
            <person name="Liu C."/>
            <person name="Sun Q."/>
        </authorList>
    </citation>
    <scope>NUCLEOTIDE SEQUENCE [LARGE SCALE GENOMIC DNA]</scope>
    <source>
        <strain evidence="2 3">NSJ-66</strain>
    </source>
</reference>